<dbReference type="PANTHER" id="PTHR12446:SF64">
    <property type="entry name" value="TESMIN_TSO1-LIKE CXC DOMAIN-CONTAINING PROTEIN"/>
    <property type="match status" value="1"/>
</dbReference>
<proteinExistence type="inferred from homology"/>
<feature type="domain" description="CRC" evidence="4">
    <location>
        <begin position="91"/>
        <end position="215"/>
    </location>
</feature>
<dbReference type="PROSITE" id="PS51634">
    <property type="entry name" value="CRC"/>
    <property type="match status" value="1"/>
</dbReference>
<dbReference type="GO" id="GO:0005634">
    <property type="term" value="C:nucleus"/>
    <property type="evidence" value="ECO:0007669"/>
    <property type="project" value="UniProtKB-SubCell"/>
</dbReference>
<dbReference type="Proteomes" id="UP000326939">
    <property type="component" value="Chromosome 1"/>
</dbReference>
<dbReference type="PANTHER" id="PTHR12446">
    <property type="entry name" value="TESMIN/TSO1-RELATED"/>
    <property type="match status" value="1"/>
</dbReference>
<sequence>MTSFFPPETVESVEGEVGKSDFTPRKLVFTEFGLSPVFSASPLPTSPQERLLSQTKLHVLLRSPLSFKKSESPRIFLPQARTKIINGTPKSHRQCHCKQSKCLKLYCECFASGSYCDECSCANCHNNVENEDVRREATECILKRNPDAFKPKIIGSPCTPQDDGDASKDVLVMAKHIKGCHCKRTGCLKNYCECFQANILCSENCKCVSCKNWEVSELGMVATLENHCKTKANIQQANANSSNAIVSSSHSFSQESRKRTFQELSDSNMRDTEIHELTKHHSVNPVGVYVSIPALHADCVCPIASSAALGSSKPTYRSLLADAIHPLDAIELCSLLVAVSEAAKFLADEQCKAEIKGVKECVQDCKKEPDVHQVVPRNQYPGSQTDITVMDKSRSCDIGIQDGGPFSSEGDDLMRDKKDKLFTRSASLDQNLNHGCNENVIKEHERLVLTCLKDCLGKLIAFGTMEGNRDDPEAIRLEARLSPPVGHSRPGMLCFSITYNQNRTKPP</sequence>
<dbReference type="InterPro" id="IPR028307">
    <property type="entry name" value="Lin-54_fam"/>
</dbReference>
<evidence type="ECO:0000259" key="4">
    <source>
        <dbReference type="PROSITE" id="PS51634"/>
    </source>
</evidence>
<comment type="caution">
    <text evidence="5">The sequence shown here is derived from an EMBL/GenBank/DDBJ whole genome shotgun (WGS) entry which is preliminary data.</text>
</comment>
<dbReference type="EMBL" id="VDCV01000001">
    <property type="protein sequence ID" value="KAB5574316.1"/>
    <property type="molecule type" value="Genomic_DNA"/>
</dbReference>
<evidence type="ECO:0000313" key="5">
    <source>
        <dbReference type="EMBL" id="KAB5574316.1"/>
    </source>
</evidence>
<protein>
    <recommendedName>
        <fullName evidence="4">CRC domain-containing protein</fullName>
    </recommendedName>
</protein>
<dbReference type="AlphaFoldDB" id="A0A5N5P6B8"/>
<dbReference type="GO" id="GO:0006355">
    <property type="term" value="P:regulation of DNA-templated transcription"/>
    <property type="evidence" value="ECO:0007669"/>
    <property type="project" value="TreeGrafter"/>
</dbReference>
<evidence type="ECO:0000256" key="2">
    <source>
        <dbReference type="ARBA" id="ARBA00007267"/>
    </source>
</evidence>
<dbReference type="SMART" id="SM01114">
    <property type="entry name" value="CXC"/>
    <property type="match status" value="2"/>
</dbReference>
<keyword evidence="3" id="KW-0539">Nucleus</keyword>
<evidence type="ECO:0000313" key="6">
    <source>
        <dbReference type="Proteomes" id="UP000326939"/>
    </source>
</evidence>
<name>A0A5N5P6B8_9ROSI</name>
<organism evidence="5 6">
    <name type="scientific">Salix brachista</name>
    <dbReference type="NCBI Taxonomy" id="2182728"/>
    <lineage>
        <taxon>Eukaryota</taxon>
        <taxon>Viridiplantae</taxon>
        <taxon>Streptophyta</taxon>
        <taxon>Embryophyta</taxon>
        <taxon>Tracheophyta</taxon>
        <taxon>Spermatophyta</taxon>
        <taxon>Magnoliopsida</taxon>
        <taxon>eudicotyledons</taxon>
        <taxon>Gunneridae</taxon>
        <taxon>Pentapetalae</taxon>
        <taxon>rosids</taxon>
        <taxon>fabids</taxon>
        <taxon>Malpighiales</taxon>
        <taxon>Salicaceae</taxon>
        <taxon>Saliceae</taxon>
        <taxon>Salix</taxon>
    </lineage>
</organism>
<dbReference type="InterPro" id="IPR033467">
    <property type="entry name" value="Tesmin/TSO1-like_CXC"/>
</dbReference>
<accession>A0A5N5P6B8</accession>
<reference evidence="6" key="1">
    <citation type="journal article" date="2019" name="Gigascience">
        <title>De novo genome assembly of the endangered Acer yangbiense, a plant species with extremely small populations endemic to Yunnan Province, China.</title>
        <authorList>
            <person name="Yang J."/>
            <person name="Wariss H.M."/>
            <person name="Tao L."/>
            <person name="Zhang R."/>
            <person name="Yun Q."/>
            <person name="Hollingsworth P."/>
            <person name="Dao Z."/>
            <person name="Luo G."/>
            <person name="Guo H."/>
            <person name="Ma Y."/>
            <person name="Sun W."/>
        </authorList>
    </citation>
    <scope>NUCLEOTIDE SEQUENCE [LARGE SCALE GENOMIC DNA]</scope>
    <source>
        <strain evidence="6">cv. br00</strain>
    </source>
</reference>
<gene>
    <name evidence="5" type="ORF">DKX38_001510</name>
</gene>
<comment type="subcellular location">
    <subcellularLocation>
        <location evidence="1">Nucleus</location>
    </subcellularLocation>
</comment>
<evidence type="ECO:0000256" key="3">
    <source>
        <dbReference type="ARBA" id="ARBA00023242"/>
    </source>
</evidence>
<dbReference type="InterPro" id="IPR005172">
    <property type="entry name" value="CRC"/>
</dbReference>
<keyword evidence="6" id="KW-1185">Reference proteome</keyword>
<dbReference type="Pfam" id="PF03638">
    <property type="entry name" value="TCR"/>
    <property type="match status" value="2"/>
</dbReference>
<evidence type="ECO:0000256" key="1">
    <source>
        <dbReference type="ARBA" id="ARBA00004123"/>
    </source>
</evidence>
<comment type="similarity">
    <text evidence="2">Belongs to the lin-54 family.</text>
</comment>